<dbReference type="Pfam" id="PF00356">
    <property type="entry name" value="LacI"/>
    <property type="match status" value="1"/>
</dbReference>
<dbReference type="Gene3D" id="1.10.260.40">
    <property type="entry name" value="lambda repressor-like DNA-binding domains"/>
    <property type="match status" value="1"/>
</dbReference>
<dbReference type="InterPro" id="IPR046335">
    <property type="entry name" value="LacI/GalR-like_sensor"/>
</dbReference>
<dbReference type="RefSeq" id="WP_085634725.1">
    <property type="nucleotide sequence ID" value="NZ_JFKC01000001.1"/>
</dbReference>
<dbReference type="SUPFAM" id="SSF53822">
    <property type="entry name" value="Periplasmic binding protein-like I"/>
    <property type="match status" value="1"/>
</dbReference>
<keyword evidence="6" id="KW-1185">Reference proteome</keyword>
<evidence type="ECO:0000313" key="6">
    <source>
        <dbReference type="Proteomes" id="UP000193926"/>
    </source>
</evidence>
<evidence type="ECO:0000256" key="1">
    <source>
        <dbReference type="ARBA" id="ARBA00023015"/>
    </source>
</evidence>
<evidence type="ECO:0000256" key="2">
    <source>
        <dbReference type="ARBA" id="ARBA00023125"/>
    </source>
</evidence>
<evidence type="ECO:0000313" key="5">
    <source>
        <dbReference type="EMBL" id="OSQ53074.1"/>
    </source>
</evidence>
<dbReference type="OrthoDB" id="7683681at2"/>
<dbReference type="Proteomes" id="UP000193926">
    <property type="component" value="Unassembled WGS sequence"/>
</dbReference>
<dbReference type="InterPro" id="IPR028082">
    <property type="entry name" value="Peripla_BP_I"/>
</dbReference>
<evidence type="ECO:0000259" key="4">
    <source>
        <dbReference type="PROSITE" id="PS50932"/>
    </source>
</evidence>
<evidence type="ECO:0000256" key="3">
    <source>
        <dbReference type="ARBA" id="ARBA00023163"/>
    </source>
</evidence>
<proteinExistence type="predicted"/>
<organism evidence="5 6">
    <name type="scientific">Marivita geojedonensis</name>
    <dbReference type="NCBI Taxonomy" id="1123756"/>
    <lineage>
        <taxon>Bacteria</taxon>
        <taxon>Pseudomonadati</taxon>
        <taxon>Pseudomonadota</taxon>
        <taxon>Alphaproteobacteria</taxon>
        <taxon>Rhodobacterales</taxon>
        <taxon>Roseobacteraceae</taxon>
        <taxon>Marivita</taxon>
    </lineage>
</organism>
<dbReference type="CDD" id="cd06289">
    <property type="entry name" value="PBP1_MalI-like"/>
    <property type="match status" value="1"/>
</dbReference>
<dbReference type="Pfam" id="PF13377">
    <property type="entry name" value="Peripla_BP_3"/>
    <property type="match status" value="1"/>
</dbReference>
<protein>
    <submittedName>
        <fullName evidence="5">LacI family transcriptional regulator</fullName>
    </submittedName>
</protein>
<feature type="domain" description="HTH lacI-type" evidence="4">
    <location>
        <begin position="5"/>
        <end position="59"/>
    </location>
</feature>
<dbReference type="PROSITE" id="PS00356">
    <property type="entry name" value="HTH_LACI_1"/>
    <property type="match status" value="1"/>
</dbReference>
<gene>
    <name evidence="5" type="ORF">MGEO_00410</name>
</gene>
<keyword evidence="1" id="KW-0805">Transcription regulation</keyword>
<dbReference type="STRING" id="1123756.MGEO_00410"/>
<dbReference type="InterPro" id="IPR000843">
    <property type="entry name" value="HTH_LacI"/>
</dbReference>
<dbReference type="CDD" id="cd01392">
    <property type="entry name" value="HTH_LacI"/>
    <property type="match status" value="1"/>
</dbReference>
<keyword evidence="2" id="KW-0238">DNA-binding</keyword>
<dbReference type="InterPro" id="IPR010982">
    <property type="entry name" value="Lambda_DNA-bd_dom_sf"/>
</dbReference>
<dbReference type="EMBL" id="JFKC01000001">
    <property type="protein sequence ID" value="OSQ53074.1"/>
    <property type="molecule type" value="Genomic_DNA"/>
</dbReference>
<comment type="caution">
    <text evidence="5">The sequence shown here is derived from an EMBL/GenBank/DDBJ whole genome shotgun (WGS) entry which is preliminary data.</text>
</comment>
<keyword evidence="3" id="KW-0804">Transcription</keyword>
<dbReference type="Gene3D" id="3.40.50.2300">
    <property type="match status" value="2"/>
</dbReference>
<dbReference type="SMART" id="SM00354">
    <property type="entry name" value="HTH_LACI"/>
    <property type="match status" value="1"/>
</dbReference>
<dbReference type="GO" id="GO:0000976">
    <property type="term" value="F:transcription cis-regulatory region binding"/>
    <property type="evidence" value="ECO:0007669"/>
    <property type="project" value="TreeGrafter"/>
</dbReference>
<dbReference type="PANTHER" id="PTHR30146:SF109">
    <property type="entry name" value="HTH-TYPE TRANSCRIPTIONAL REGULATOR GALS"/>
    <property type="match status" value="1"/>
</dbReference>
<dbReference type="SUPFAM" id="SSF47413">
    <property type="entry name" value="lambda repressor-like DNA-binding domains"/>
    <property type="match status" value="1"/>
</dbReference>
<dbReference type="GO" id="GO:0003700">
    <property type="term" value="F:DNA-binding transcription factor activity"/>
    <property type="evidence" value="ECO:0007669"/>
    <property type="project" value="TreeGrafter"/>
</dbReference>
<dbReference type="AlphaFoldDB" id="A0A1X4NQ38"/>
<dbReference type="PROSITE" id="PS50932">
    <property type="entry name" value="HTH_LACI_2"/>
    <property type="match status" value="1"/>
</dbReference>
<sequence length="335" mass="36386">MARRPTILDVAKAAGVSKSTVSLVVRGSETVKDSTREIVREAMRDLGYVYNRSAATLRSASSGLIGLVINDLRNPFFTEFAASLQMYLAEQGYATVIANTDEDPELQNRTIASLCEHGLSGLILSPAYGQEDAIAAELHKAAVPTIQVFRRLEVLGSRVPFIAPDYETGSALATRHLMDQGCKRIAFLGGLPERPVTRERMSAYLSALKDENIEPLVLTGETSRSFGRSMAPKLRQTYSDVDGVLCFNDLVALGLLAGCSEHGPRVGKDLRVIGIDDIEDCQDSHPPLSSVSCDIPNLAHTAAHHLLEWIQEGRRPDAVLRTPVSLVCRTSSTGR</sequence>
<reference evidence="5 6" key="1">
    <citation type="submission" date="2014-03" db="EMBL/GenBank/DDBJ databases">
        <title>The draft genome sequence of Marivita geojedonensis KCTC 23882.</title>
        <authorList>
            <person name="Lai Q."/>
            <person name="Shao Z."/>
        </authorList>
    </citation>
    <scope>NUCLEOTIDE SEQUENCE [LARGE SCALE GENOMIC DNA]</scope>
    <source>
        <strain evidence="5 6">DPG-138</strain>
    </source>
</reference>
<dbReference type="PANTHER" id="PTHR30146">
    <property type="entry name" value="LACI-RELATED TRANSCRIPTIONAL REPRESSOR"/>
    <property type="match status" value="1"/>
</dbReference>
<name>A0A1X4NQ38_9RHOB</name>
<accession>A0A1X4NQ38</accession>